<organism evidence="8 9">
    <name type="scientific">Pelagicoccus albus</name>
    <dbReference type="NCBI Taxonomy" id="415222"/>
    <lineage>
        <taxon>Bacteria</taxon>
        <taxon>Pseudomonadati</taxon>
        <taxon>Verrucomicrobiota</taxon>
        <taxon>Opitutia</taxon>
        <taxon>Puniceicoccales</taxon>
        <taxon>Pelagicoccaceae</taxon>
        <taxon>Pelagicoccus</taxon>
    </lineage>
</organism>
<dbReference type="RefSeq" id="WP_185658756.1">
    <property type="nucleotide sequence ID" value="NZ_CAWPOO010000005.1"/>
</dbReference>
<dbReference type="Gene3D" id="3.40.710.10">
    <property type="entry name" value="DD-peptidase/beta-lactamase superfamily"/>
    <property type="match status" value="1"/>
</dbReference>
<keyword evidence="6" id="KW-0046">Antibiotic resistance</keyword>
<evidence type="ECO:0000256" key="5">
    <source>
        <dbReference type="ARBA" id="ARBA00022801"/>
    </source>
</evidence>
<comment type="similarity">
    <text evidence="2">Belongs to the class-D beta-lactamase family.</text>
</comment>
<evidence type="ECO:0000259" key="7">
    <source>
        <dbReference type="Pfam" id="PF00905"/>
    </source>
</evidence>
<evidence type="ECO:0000256" key="1">
    <source>
        <dbReference type="ARBA" id="ARBA00001526"/>
    </source>
</evidence>
<evidence type="ECO:0000313" key="9">
    <source>
        <dbReference type="Proteomes" id="UP000526501"/>
    </source>
</evidence>
<comment type="caution">
    <text evidence="8">The sequence shown here is derived from an EMBL/GenBank/DDBJ whole genome shotgun (WGS) entry which is preliminary data.</text>
</comment>
<dbReference type="PANTHER" id="PTHR30627:SF6">
    <property type="entry name" value="BETA-LACTAMASE YBXI-RELATED"/>
    <property type="match status" value="1"/>
</dbReference>
<evidence type="ECO:0000256" key="2">
    <source>
        <dbReference type="ARBA" id="ARBA00007898"/>
    </source>
</evidence>
<feature type="domain" description="Penicillin-binding protein transpeptidase" evidence="7">
    <location>
        <begin position="62"/>
        <end position="248"/>
    </location>
</feature>
<evidence type="ECO:0000256" key="4">
    <source>
        <dbReference type="ARBA" id="ARBA00022729"/>
    </source>
</evidence>
<dbReference type="AlphaFoldDB" id="A0A7X1B3J5"/>
<gene>
    <name evidence="8" type="ORF">H5P27_02285</name>
</gene>
<dbReference type="GO" id="GO:0071555">
    <property type="term" value="P:cell wall organization"/>
    <property type="evidence" value="ECO:0007669"/>
    <property type="project" value="TreeGrafter"/>
</dbReference>
<dbReference type="EMBL" id="JACHVC010000005">
    <property type="protein sequence ID" value="MBC2604862.1"/>
    <property type="molecule type" value="Genomic_DNA"/>
</dbReference>
<keyword evidence="9" id="KW-1185">Reference proteome</keyword>
<evidence type="ECO:0000256" key="3">
    <source>
        <dbReference type="ARBA" id="ARBA00012865"/>
    </source>
</evidence>
<reference evidence="8 9" key="1">
    <citation type="submission" date="2020-07" db="EMBL/GenBank/DDBJ databases">
        <authorList>
            <person name="Feng X."/>
        </authorList>
    </citation>
    <scope>NUCLEOTIDE SEQUENCE [LARGE SCALE GENOMIC DNA]</scope>
    <source>
        <strain evidence="8 9">JCM23202</strain>
    </source>
</reference>
<dbReference type="Pfam" id="PF00905">
    <property type="entry name" value="Transpeptidase"/>
    <property type="match status" value="1"/>
</dbReference>
<name>A0A7X1B3J5_9BACT</name>
<dbReference type="GO" id="GO:0008800">
    <property type="term" value="F:beta-lactamase activity"/>
    <property type="evidence" value="ECO:0007669"/>
    <property type="project" value="UniProtKB-EC"/>
</dbReference>
<dbReference type="Proteomes" id="UP000526501">
    <property type="component" value="Unassembled WGS sequence"/>
</dbReference>
<evidence type="ECO:0000313" key="8">
    <source>
        <dbReference type="EMBL" id="MBC2604862.1"/>
    </source>
</evidence>
<protein>
    <recommendedName>
        <fullName evidence="3">beta-lactamase</fullName>
        <ecNumber evidence="3">3.5.2.6</ecNumber>
    </recommendedName>
</protein>
<dbReference type="InterPro" id="IPR012338">
    <property type="entry name" value="Beta-lactam/transpept-like"/>
</dbReference>
<proteinExistence type="inferred from homology"/>
<dbReference type="InterPro" id="IPR001460">
    <property type="entry name" value="PCN-bd_Tpept"/>
</dbReference>
<keyword evidence="5" id="KW-0378">Hydrolase</keyword>
<dbReference type="GO" id="GO:0046677">
    <property type="term" value="P:response to antibiotic"/>
    <property type="evidence" value="ECO:0007669"/>
    <property type="project" value="UniProtKB-KW"/>
</dbReference>
<dbReference type="EC" id="3.5.2.6" evidence="3"/>
<dbReference type="PANTHER" id="PTHR30627">
    <property type="entry name" value="PEPTIDOGLYCAN D,D-TRANSPEPTIDASE"/>
    <property type="match status" value="1"/>
</dbReference>
<comment type="catalytic activity">
    <reaction evidence="1">
        <text>a beta-lactam + H2O = a substituted beta-amino acid</text>
        <dbReference type="Rhea" id="RHEA:20401"/>
        <dbReference type="ChEBI" id="CHEBI:15377"/>
        <dbReference type="ChEBI" id="CHEBI:35627"/>
        <dbReference type="ChEBI" id="CHEBI:140347"/>
        <dbReference type="EC" id="3.5.2.6"/>
    </reaction>
</comment>
<sequence>MKRIILTLVACCSIGLEIWAAEKPIEPFPKAKEILSETGYRGTILIYDLDHDTYHASGPAIADERFIPASTFKILSAQAALQSGVIANASTIIPWDGVVRGRQETNQDLDLTHAFRISAVPHFQSLVRKIGYDQMQAYIDSIPYGNQSIEGGIDKFWLTGKLRISPREQIQFLTNLYHNKLPFDQSVMDAVKEMLRNPEEPETQYFAKTGWATLENNLNVGWWVGWAVRDDRRLFFATVIESPNPADNFGLARIETTREALDEAFQEFE</sequence>
<accession>A0A7X1B3J5</accession>
<keyword evidence="4" id="KW-0732">Signal</keyword>
<dbReference type="GO" id="GO:0008658">
    <property type="term" value="F:penicillin binding"/>
    <property type="evidence" value="ECO:0007669"/>
    <property type="project" value="InterPro"/>
</dbReference>
<dbReference type="GO" id="GO:0005886">
    <property type="term" value="C:plasma membrane"/>
    <property type="evidence" value="ECO:0007669"/>
    <property type="project" value="TreeGrafter"/>
</dbReference>
<dbReference type="InterPro" id="IPR050515">
    <property type="entry name" value="Beta-lactam/transpept"/>
</dbReference>
<evidence type="ECO:0000256" key="6">
    <source>
        <dbReference type="ARBA" id="ARBA00023251"/>
    </source>
</evidence>
<dbReference type="SUPFAM" id="SSF56601">
    <property type="entry name" value="beta-lactamase/transpeptidase-like"/>
    <property type="match status" value="1"/>
</dbReference>